<feature type="region of interest" description="Disordered" evidence="1">
    <location>
        <begin position="126"/>
        <end position="192"/>
    </location>
</feature>
<proteinExistence type="predicted"/>
<feature type="compositionally biased region" description="Polar residues" evidence="1">
    <location>
        <begin position="174"/>
        <end position="186"/>
    </location>
</feature>
<accession>A0A1E7F7F2</accession>
<sequence>MSEALITVIALIESKIRADLVPTTLIKDVSILQQSDSTKKTSNNIIIEPKAMVKFKFRRGRGISKPSNAKNAFPRKLKLLWMMCTTAVIVHIAYATKKLSLSAQGQHYAIVTKENNSPAEISGSNVAADNNSIADPTTSAPAPHNESISSKDNVTDTTATTSVAFKPNGEENPKTSFPGHNTTDLHNASGPGWLHSPSDITIVMGKARNDRLGGQMARVITLAAYAHCRKYNFCVDSKAGQMGTEELGIPVCPEYQWKDRHEHKIFDQFDHSQPLAPGFYNYTGGDNIDNGLLFMKHVEQFAQCKNDEEVREYWRKNILSSPERGTFQQSDTVKENLFKAGNVTTIAVHVRRGDINFETRRDVFTKDVVYIRAITQIRDMVTARASEGLGRPEVHLFSEDYGTVNWTSYEGLVDVWHLAPFMGPPKGDGQIQMDWALNIRDWIHFIKADITFATGAFSTFPSQFKADPDPKTGLPLFLEVCRASNRFCKKAKGPKVAWIPGKIFDPNANDLQVLLKNLPDAWNLDIKPVDKSSSVHNHTNSNFIVLAYMDSKKEREYIQQIQSLPPIPSGNKFVISYGLYGDNPKYITGAIRNVELAPTYFPGWEMRFYVDDTVPSDAIKRLKDLGGNVIMRPDNMKDGASIGMFWRFLVSDDESVDRFIVRDSDSRLNARDRFAIEEWIQSDNKSTHMVRDHPNHSYEMNGGSWGGTKGFLKGKKVTSLVEEFMAEIEDSKEIGFGADIRFLMKKVWPIVSNDIMSHDSFYCVKYSGKAYPIKRDDNWQHVGQVFDANDHPNYRQIRKLKNGNPEECRPVDHKDWTYG</sequence>
<evidence type="ECO:0000313" key="2">
    <source>
        <dbReference type="EMBL" id="OEU14059.1"/>
    </source>
</evidence>
<dbReference type="AlphaFoldDB" id="A0A1E7F7F2"/>
<gene>
    <name evidence="2" type="ORF">FRACYDRAFT_242413</name>
</gene>
<reference evidence="2 3" key="1">
    <citation type="submission" date="2016-09" db="EMBL/GenBank/DDBJ databases">
        <title>Extensive genetic diversity and differential bi-allelic expression allows diatom success in the polar Southern Ocean.</title>
        <authorList>
            <consortium name="DOE Joint Genome Institute"/>
            <person name="Mock T."/>
            <person name="Otillar R.P."/>
            <person name="Strauss J."/>
            <person name="Dupont C."/>
            <person name="Frickenhaus S."/>
            <person name="Maumus F."/>
            <person name="Mcmullan M."/>
            <person name="Sanges R."/>
            <person name="Schmutz J."/>
            <person name="Toseland A."/>
            <person name="Valas R."/>
            <person name="Veluchamy A."/>
            <person name="Ward B.J."/>
            <person name="Allen A."/>
            <person name="Barry K."/>
            <person name="Falciatore A."/>
            <person name="Ferrante M."/>
            <person name="Fortunato A.E."/>
            <person name="Gloeckner G."/>
            <person name="Gruber A."/>
            <person name="Hipkin R."/>
            <person name="Janech M."/>
            <person name="Kroth P."/>
            <person name="Leese F."/>
            <person name="Lindquist E."/>
            <person name="Lyon B.R."/>
            <person name="Martin J."/>
            <person name="Mayer C."/>
            <person name="Parker M."/>
            <person name="Quesneville H."/>
            <person name="Raymond J."/>
            <person name="Uhlig C."/>
            <person name="Valentin K.U."/>
            <person name="Worden A.Z."/>
            <person name="Armbrust E.V."/>
            <person name="Bowler C."/>
            <person name="Green B."/>
            <person name="Moulton V."/>
            <person name="Van Oosterhout C."/>
            <person name="Grigoriev I."/>
        </authorList>
    </citation>
    <scope>NUCLEOTIDE SEQUENCE [LARGE SCALE GENOMIC DNA]</scope>
    <source>
        <strain evidence="2 3">CCMP1102</strain>
    </source>
</reference>
<dbReference type="Proteomes" id="UP000095751">
    <property type="component" value="Unassembled WGS sequence"/>
</dbReference>
<protein>
    <submittedName>
        <fullName evidence="2">Uncharacterized protein</fullName>
    </submittedName>
</protein>
<evidence type="ECO:0000313" key="3">
    <source>
        <dbReference type="Proteomes" id="UP000095751"/>
    </source>
</evidence>
<keyword evidence="3" id="KW-1185">Reference proteome</keyword>
<dbReference type="EMBL" id="KV784361">
    <property type="protein sequence ID" value="OEU14059.1"/>
    <property type="molecule type" value="Genomic_DNA"/>
</dbReference>
<name>A0A1E7F7F2_9STRA</name>
<organism evidence="2 3">
    <name type="scientific">Fragilariopsis cylindrus CCMP1102</name>
    <dbReference type="NCBI Taxonomy" id="635003"/>
    <lineage>
        <taxon>Eukaryota</taxon>
        <taxon>Sar</taxon>
        <taxon>Stramenopiles</taxon>
        <taxon>Ochrophyta</taxon>
        <taxon>Bacillariophyta</taxon>
        <taxon>Bacillariophyceae</taxon>
        <taxon>Bacillariophycidae</taxon>
        <taxon>Bacillariales</taxon>
        <taxon>Bacillariaceae</taxon>
        <taxon>Fragilariopsis</taxon>
    </lineage>
</organism>
<feature type="compositionally biased region" description="Polar residues" evidence="1">
    <location>
        <begin position="126"/>
        <end position="163"/>
    </location>
</feature>
<dbReference type="InParanoid" id="A0A1E7F7F2"/>
<dbReference type="KEGG" id="fcy:FRACYDRAFT_242413"/>
<dbReference type="OrthoDB" id="204305at2759"/>
<evidence type="ECO:0000256" key="1">
    <source>
        <dbReference type="SAM" id="MobiDB-lite"/>
    </source>
</evidence>